<reference evidence="4" key="1">
    <citation type="submission" date="2021-01" db="EMBL/GenBank/DDBJ databases">
        <authorList>
            <person name="Corre E."/>
            <person name="Pelletier E."/>
            <person name="Niang G."/>
            <person name="Scheremetjew M."/>
            <person name="Finn R."/>
            <person name="Kale V."/>
            <person name="Holt S."/>
            <person name="Cochrane G."/>
            <person name="Meng A."/>
            <person name="Brown T."/>
            <person name="Cohen L."/>
        </authorList>
    </citation>
    <scope>NUCLEOTIDE SEQUENCE</scope>
    <source>
        <strain evidence="4">CT5</strain>
    </source>
</reference>
<evidence type="ECO:0000256" key="2">
    <source>
        <dbReference type="SAM" id="Phobius"/>
    </source>
</evidence>
<protein>
    <recommendedName>
        <fullName evidence="3">V-SNARE coiled-coil homology domain-containing protein</fullName>
    </recommendedName>
</protein>
<keyword evidence="2" id="KW-1133">Transmembrane helix</keyword>
<dbReference type="Proteomes" id="UP001295684">
    <property type="component" value="Unassembled WGS sequence"/>
</dbReference>
<accession>A0A7S3KEJ1</accession>
<dbReference type="PROSITE" id="PS50892">
    <property type="entry name" value="V_SNARE"/>
    <property type="match status" value="1"/>
</dbReference>
<evidence type="ECO:0000313" key="5">
    <source>
        <dbReference type="EMBL" id="CAI2378531.1"/>
    </source>
</evidence>
<dbReference type="InterPro" id="IPR001388">
    <property type="entry name" value="Synaptobrevin-like"/>
</dbReference>
<dbReference type="SUPFAM" id="SSF58038">
    <property type="entry name" value="SNARE fusion complex"/>
    <property type="match status" value="1"/>
</dbReference>
<dbReference type="SUPFAM" id="SSF64356">
    <property type="entry name" value="SNARE-like"/>
    <property type="match status" value="1"/>
</dbReference>
<sequence length="230" mass="26202">MTDNNIKFVVVGRPSDQTILGAEAPYAIKKTIKQEYIDNAQELINTLGQSSPYPELRDEAETIYGTWYTYCDHNVLSYSVLTNNSYKKNVAYDLLKEVCKVVYEETAGLQSGHASMEQVPIKDIVQNVCEKYQNERNVDKISMAQSKVKEVTNVMQDNVKNMVRNIHDAEELEDQSNNIKGNAEQFRKHAKGVENAMKARNRRLNILIICIILAVLLYIIVPIIVWASKD</sequence>
<dbReference type="Gene3D" id="3.30.450.50">
    <property type="entry name" value="Longin domain"/>
    <property type="match status" value="1"/>
</dbReference>
<name>A0A7S3KEJ1_EUPCR</name>
<dbReference type="EMBL" id="CAMPGE010020265">
    <property type="protein sequence ID" value="CAI2378531.1"/>
    <property type="molecule type" value="Genomic_DNA"/>
</dbReference>
<gene>
    <name evidence="4" type="ORF">ECRA1380_LOCUS5517</name>
    <name evidence="5" type="ORF">ECRASSUSDP1_LOCUS19928</name>
</gene>
<keyword evidence="2" id="KW-0812">Transmembrane</keyword>
<dbReference type="GO" id="GO:0005484">
    <property type="term" value="F:SNAP receptor activity"/>
    <property type="evidence" value="ECO:0007669"/>
    <property type="project" value="TreeGrafter"/>
</dbReference>
<dbReference type="Pfam" id="PF00957">
    <property type="entry name" value="Synaptobrevin"/>
    <property type="match status" value="1"/>
</dbReference>
<dbReference type="InterPro" id="IPR011012">
    <property type="entry name" value="Longin-like_dom_sf"/>
</dbReference>
<dbReference type="GO" id="GO:0006888">
    <property type="term" value="P:endoplasmic reticulum to Golgi vesicle-mediated transport"/>
    <property type="evidence" value="ECO:0007669"/>
    <property type="project" value="TreeGrafter"/>
</dbReference>
<dbReference type="InterPro" id="IPR042855">
    <property type="entry name" value="V_SNARE_CC"/>
</dbReference>
<dbReference type="EMBL" id="HBIK01011703">
    <property type="protein sequence ID" value="CAE0380556.1"/>
    <property type="molecule type" value="Transcribed_RNA"/>
</dbReference>
<dbReference type="PANTHER" id="PTHR45806:SF1">
    <property type="entry name" value="SYNAPTOBREVIN HOMOLOG YKT6"/>
    <property type="match status" value="1"/>
</dbReference>
<keyword evidence="1" id="KW-0175">Coiled coil</keyword>
<evidence type="ECO:0000313" key="6">
    <source>
        <dbReference type="Proteomes" id="UP001295684"/>
    </source>
</evidence>
<evidence type="ECO:0000259" key="3">
    <source>
        <dbReference type="PROSITE" id="PS50892"/>
    </source>
</evidence>
<dbReference type="Gene3D" id="1.20.5.110">
    <property type="match status" value="1"/>
</dbReference>
<feature type="domain" description="V-SNARE coiled-coil homology" evidence="3">
    <location>
        <begin position="140"/>
        <end position="200"/>
    </location>
</feature>
<dbReference type="PANTHER" id="PTHR45806">
    <property type="entry name" value="SYNAPTOBREVIN HOMOLOG YKT6"/>
    <property type="match status" value="1"/>
</dbReference>
<dbReference type="OrthoDB" id="27923at2759"/>
<organism evidence="4">
    <name type="scientific">Euplotes crassus</name>
    <dbReference type="NCBI Taxonomy" id="5936"/>
    <lineage>
        <taxon>Eukaryota</taxon>
        <taxon>Sar</taxon>
        <taxon>Alveolata</taxon>
        <taxon>Ciliophora</taxon>
        <taxon>Intramacronucleata</taxon>
        <taxon>Spirotrichea</taxon>
        <taxon>Hypotrichia</taxon>
        <taxon>Euplotida</taxon>
        <taxon>Euplotidae</taxon>
        <taxon>Moneuplotes</taxon>
    </lineage>
</organism>
<evidence type="ECO:0000313" key="4">
    <source>
        <dbReference type="EMBL" id="CAE0380556.1"/>
    </source>
</evidence>
<dbReference type="CDD" id="cd15843">
    <property type="entry name" value="R-SNARE"/>
    <property type="match status" value="1"/>
</dbReference>
<dbReference type="PRINTS" id="PR00219">
    <property type="entry name" value="SYNAPTOBREVN"/>
</dbReference>
<evidence type="ECO:0000256" key="1">
    <source>
        <dbReference type="PROSITE-ProRule" id="PRU00290"/>
    </source>
</evidence>
<dbReference type="GO" id="GO:0016020">
    <property type="term" value="C:membrane"/>
    <property type="evidence" value="ECO:0007669"/>
    <property type="project" value="InterPro"/>
</dbReference>
<reference evidence="5" key="2">
    <citation type="submission" date="2023-07" db="EMBL/GenBank/DDBJ databases">
        <authorList>
            <consortium name="AG Swart"/>
            <person name="Singh M."/>
            <person name="Singh A."/>
            <person name="Seah K."/>
            <person name="Emmerich C."/>
        </authorList>
    </citation>
    <scope>NUCLEOTIDE SEQUENCE</scope>
    <source>
        <strain evidence="5">DP1</strain>
    </source>
</reference>
<feature type="transmembrane region" description="Helical" evidence="2">
    <location>
        <begin position="204"/>
        <end position="227"/>
    </location>
</feature>
<keyword evidence="6" id="KW-1185">Reference proteome</keyword>
<keyword evidence="2" id="KW-0472">Membrane</keyword>
<dbReference type="GO" id="GO:0005794">
    <property type="term" value="C:Golgi apparatus"/>
    <property type="evidence" value="ECO:0007669"/>
    <property type="project" value="TreeGrafter"/>
</dbReference>
<proteinExistence type="predicted"/>
<dbReference type="AlphaFoldDB" id="A0A7S3KEJ1"/>